<accession>A0A939DJ62</accession>
<evidence type="ECO:0000256" key="1">
    <source>
        <dbReference type="ARBA" id="ARBA00044755"/>
    </source>
</evidence>
<evidence type="ECO:0000313" key="3">
    <source>
        <dbReference type="Proteomes" id="UP000664303"/>
    </source>
</evidence>
<dbReference type="Pfam" id="PF04519">
    <property type="entry name" value="Bactofilin"/>
    <property type="match status" value="1"/>
</dbReference>
<dbReference type="PANTHER" id="PTHR35024">
    <property type="entry name" value="HYPOTHETICAL CYTOSOLIC PROTEIN"/>
    <property type="match status" value="1"/>
</dbReference>
<dbReference type="Proteomes" id="UP000664303">
    <property type="component" value="Unassembled WGS sequence"/>
</dbReference>
<dbReference type="InterPro" id="IPR007607">
    <property type="entry name" value="BacA/B"/>
</dbReference>
<comment type="caution">
    <text evidence="2">The sequence shown here is derived from an EMBL/GenBank/DDBJ whole genome shotgun (WGS) entry which is preliminary data.</text>
</comment>
<protein>
    <submittedName>
        <fullName evidence="2">Polymer-forming cytoskeletal protein</fullName>
    </submittedName>
</protein>
<name>A0A939DJ62_9GAMM</name>
<dbReference type="EMBL" id="JAFKCZ010000024">
    <property type="protein sequence ID" value="MBN7799120.1"/>
    <property type="molecule type" value="Genomic_DNA"/>
</dbReference>
<evidence type="ECO:0000313" key="2">
    <source>
        <dbReference type="EMBL" id="MBN7799120.1"/>
    </source>
</evidence>
<proteinExistence type="inferred from homology"/>
<dbReference type="AlphaFoldDB" id="A0A939DJ62"/>
<organism evidence="2 3">
    <name type="scientific">Parahaliea mediterranea</name>
    <dbReference type="NCBI Taxonomy" id="651086"/>
    <lineage>
        <taxon>Bacteria</taxon>
        <taxon>Pseudomonadati</taxon>
        <taxon>Pseudomonadota</taxon>
        <taxon>Gammaproteobacteria</taxon>
        <taxon>Cellvibrionales</taxon>
        <taxon>Halieaceae</taxon>
        <taxon>Parahaliea</taxon>
    </lineage>
</organism>
<comment type="similarity">
    <text evidence="1">Belongs to the bactofilin family.</text>
</comment>
<sequence>MLGSKKPRGRVSGGTTLVSRDTEVVGDIHFSGTLDIEGLVRGNIVAQPGKDALVRVVDAGSVEGEIRAPAIMINGRVDGDVHAARHLELASKARVHGDVFYTLVEMAVGSEVNGRLMHVDGKEVDDRPERAPDPAVEIAEVGRDGAAETALAKG</sequence>
<gene>
    <name evidence="2" type="ORF">JYP50_21155</name>
</gene>
<keyword evidence="3" id="KW-1185">Reference proteome</keyword>
<dbReference type="PANTHER" id="PTHR35024:SF4">
    <property type="entry name" value="POLYMER-FORMING CYTOSKELETAL PROTEIN"/>
    <property type="match status" value="1"/>
</dbReference>
<reference evidence="2" key="1">
    <citation type="submission" date="2021-02" db="EMBL/GenBank/DDBJ databases">
        <title>PHA producing bacteria isolated from coastal sediment in Guangdong, Shenzhen.</title>
        <authorList>
            <person name="Zheng W."/>
            <person name="Yu S."/>
            <person name="Huang Y."/>
        </authorList>
    </citation>
    <scope>NUCLEOTIDE SEQUENCE</scope>
    <source>
        <strain evidence="2">TN14-10</strain>
    </source>
</reference>